<feature type="transmembrane region" description="Helical" evidence="1">
    <location>
        <begin position="90"/>
        <end position="113"/>
    </location>
</feature>
<gene>
    <name evidence="2" type="ORF">PRZ01_02760</name>
</gene>
<dbReference type="EMBL" id="JAQQXS010000002">
    <property type="protein sequence ID" value="MDC8784111.1"/>
    <property type="molecule type" value="Genomic_DNA"/>
</dbReference>
<evidence type="ECO:0008006" key="4">
    <source>
        <dbReference type="Google" id="ProtNLM"/>
    </source>
</evidence>
<comment type="caution">
    <text evidence="2">The sequence shown here is derived from an EMBL/GenBank/DDBJ whole genome shotgun (WGS) entry which is preliminary data.</text>
</comment>
<proteinExistence type="predicted"/>
<name>A0ABT5KMN3_9BURK</name>
<dbReference type="RefSeq" id="WP_273595226.1">
    <property type="nucleotide sequence ID" value="NZ_JAQQXS010000002.1"/>
</dbReference>
<keyword evidence="1" id="KW-1133">Transmembrane helix</keyword>
<organism evidence="2 3">
    <name type="scientific">Roseateles koreensis</name>
    <dbReference type="NCBI Taxonomy" id="2987526"/>
    <lineage>
        <taxon>Bacteria</taxon>
        <taxon>Pseudomonadati</taxon>
        <taxon>Pseudomonadota</taxon>
        <taxon>Betaproteobacteria</taxon>
        <taxon>Burkholderiales</taxon>
        <taxon>Sphaerotilaceae</taxon>
        <taxon>Roseateles</taxon>
    </lineage>
</organism>
<accession>A0ABT5KMN3</accession>
<dbReference type="Proteomes" id="UP001219862">
    <property type="component" value="Unassembled WGS sequence"/>
</dbReference>
<keyword evidence="3" id="KW-1185">Reference proteome</keyword>
<feature type="transmembrane region" description="Helical" evidence="1">
    <location>
        <begin position="65"/>
        <end position="84"/>
    </location>
</feature>
<feature type="transmembrane region" description="Helical" evidence="1">
    <location>
        <begin position="36"/>
        <end position="58"/>
    </location>
</feature>
<keyword evidence="1" id="KW-0812">Transmembrane</keyword>
<evidence type="ECO:0000313" key="2">
    <source>
        <dbReference type="EMBL" id="MDC8784111.1"/>
    </source>
</evidence>
<sequence length="457" mass="50860">MSTPRRVAWPILLVLMSAIADVVMVDQYYQLATETSRFLTLLVGTTITLMTLAISACIRRVDLRNALGSTSLGISIVLWCWLILLPRTPLHLYTTTPVVILFLATAILSTTYICKLLLKQPSTQWLKALTLSSIGFVFSQPLLADLNSKSYQWPARKELSGNLNLVVAPKNGRTATVFLLLDELNGSAAQPFVNELRQLGMEVSVQQLVPIALATSKVVPTMWTGLEFSSARPCSFTAICSGTHVLDFAKVTASRPDVDVVGFYHPYCAMRGLRYCQRPPSVKVLRNPERWICAVTKAFASAQRTSCNTQHHDAWAQFRQSIDQAIWAAPIWQQGGLLYAHVPLPHPPGDSKEDSLSLEYENNLNQAHNLVTKIANRLIEGRFDAVTFVIFSDHPLRRSLWCDNGSYSTRACKSENRNQEKTVPLISATLPFSPGHFEAMQGNEDIFSLTRSSNHVQ</sequence>
<protein>
    <recommendedName>
        <fullName evidence="4">Sulfatase N-terminal domain-containing protein</fullName>
    </recommendedName>
</protein>
<keyword evidence="1" id="KW-0472">Membrane</keyword>
<evidence type="ECO:0000313" key="3">
    <source>
        <dbReference type="Proteomes" id="UP001219862"/>
    </source>
</evidence>
<evidence type="ECO:0000256" key="1">
    <source>
        <dbReference type="SAM" id="Phobius"/>
    </source>
</evidence>
<reference evidence="2 3" key="1">
    <citation type="submission" date="2022-10" db="EMBL/GenBank/DDBJ databases">
        <title>paucibacter sp. hw8 Genome sequencing.</title>
        <authorList>
            <person name="Park S."/>
        </authorList>
    </citation>
    <scope>NUCLEOTIDE SEQUENCE [LARGE SCALE GENOMIC DNA]</scope>
    <source>
        <strain evidence="3">hw8</strain>
    </source>
</reference>